<feature type="binding site" evidence="10">
    <location>
        <position position="264"/>
    </location>
    <ligand>
        <name>L-citrulline</name>
        <dbReference type="ChEBI" id="CHEBI:57743"/>
    </ligand>
</feature>
<dbReference type="Proteomes" id="UP000295681">
    <property type="component" value="Unassembled WGS sequence"/>
</dbReference>
<dbReference type="NCBIfam" id="NF001770">
    <property type="entry name" value="PRK00509.1"/>
    <property type="match status" value="1"/>
</dbReference>
<evidence type="ECO:0000256" key="7">
    <source>
        <dbReference type="ARBA" id="ARBA00022605"/>
    </source>
</evidence>
<dbReference type="PROSITE" id="PS00564">
    <property type="entry name" value="ARGININOSUCCIN_SYN_1"/>
    <property type="match status" value="1"/>
</dbReference>
<evidence type="ECO:0000259" key="11">
    <source>
        <dbReference type="Pfam" id="PF00764"/>
    </source>
</evidence>
<feature type="binding site" evidence="10">
    <location>
        <position position="131"/>
    </location>
    <ligand>
        <name>L-citrulline</name>
        <dbReference type="ChEBI" id="CHEBI:57743"/>
    </ligand>
</feature>
<dbReference type="PANTHER" id="PTHR11587">
    <property type="entry name" value="ARGININOSUCCINATE SYNTHASE"/>
    <property type="match status" value="1"/>
</dbReference>
<feature type="binding site" evidence="10">
    <location>
        <position position="123"/>
    </location>
    <ligand>
        <name>L-aspartate</name>
        <dbReference type="ChEBI" id="CHEBI:29991"/>
    </ligand>
</feature>
<comment type="similarity">
    <text evidence="10">Belongs to the argininosuccinate synthase family. Type 1 subfamily.</text>
</comment>
<dbReference type="InterPro" id="IPR018223">
    <property type="entry name" value="Arginosuc_synth_CS"/>
</dbReference>
<evidence type="ECO:0000256" key="8">
    <source>
        <dbReference type="ARBA" id="ARBA00022741"/>
    </source>
</evidence>
<dbReference type="CDD" id="cd01999">
    <property type="entry name" value="ASS"/>
    <property type="match status" value="1"/>
</dbReference>
<dbReference type="Pfam" id="PF00764">
    <property type="entry name" value="Arginosuc_synth"/>
    <property type="match status" value="1"/>
</dbReference>
<keyword evidence="6 10" id="KW-0436">Ligase</keyword>
<dbReference type="GO" id="GO:0000053">
    <property type="term" value="P:argininosuccinate metabolic process"/>
    <property type="evidence" value="ECO:0007669"/>
    <property type="project" value="TreeGrafter"/>
</dbReference>
<feature type="domain" description="Arginosuccinate synthase-like N-terminal" evidence="11">
    <location>
        <begin position="9"/>
        <end position="169"/>
    </location>
</feature>
<dbReference type="Gene3D" id="3.40.50.620">
    <property type="entry name" value="HUPs"/>
    <property type="match status" value="1"/>
</dbReference>
<feature type="binding site" evidence="10">
    <location>
        <position position="127"/>
    </location>
    <ligand>
        <name>L-aspartate</name>
        <dbReference type="ChEBI" id="CHEBI:29991"/>
    </ligand>
</feature>
<feature type="binding site" evidence="10">
    <location>
        <position position="127"/>
    </location>
    <ligand>
        <name>L-citrulline</name>
        <dbReference type="ChEBI" id="CHEBI:57743"/>
    </ligand>
</feature>
<feature type="binding site" evidence="10">
    <location>
        <position position="128"/>
    </location>
    <ligand>
        <name>L-aspartate</name>
        <dbReference type="ChEBI" id="CHEBI:29991"/>
    </ligand>
</feature>
<comment type="subunit">
    <text evidence="2 10">Homotetramer.</text>
</comment>
<evidence type="ECO:0000259" key="12">
    <source>
        <dbReference type="Pfam" id="PF20979"/>
    </source>
</evidence>
<protein>
    <recommendedName>
        <fullName evidence="3 10">Argininosuccinate synthase</fullName>
        <ecNumber evidence="3 10">6.3.4.5</ecNumber>
    </recommendedName>
    <alternativeName>
        <fullName evidence="10">Citrulline--aspartate ligase</fullName>
    </alternativeName>
</protein>
<feature type="binding site" evidence="10">
    <location>
        <position position="121"/>
    </location>
    <ligand>
        <name>ATP</name>
        <dbReference type="ChEBI" id="CHEBI:30616"/>
    </ligand>
</feature>
<evidence type="ECO:0000256" key="5">
    <source>
        <dbReference type="ARBA" id="ARBA00022571"/>
    </source>
</evidence>
<dbReference type="GO" id="GO:0006526">
    <property type="term" value="P:L-arginine biosynthetic process"/>
    <property type="evidence" value="ECO:0007669"/>
    <property type="project" value="UniProtKB-UniRule"/>
</dbReference>
<feature type="domain" description="Arginosuccinate synthase C-terminal" evidence="12">
    <location>
        <begin position="178"/>
        <end position="396"/>
    </location>
</feature>
<dbReference type="FunFam" id="3.40.50.620:FF:000038">
    <property type="entry name" value="Argininosuccinate synthase"/>
    <property type="match status" value="1"/>
</dbReference>
<gene>
    <name evidence="10" type="primary">argG</name>
    <name evidence="13" type="ORF">C5L23_000427</name>
</gene>
<evidence type="ECO:0000256" key="2">
    <source>
        <dbReference type="ARBA" id="ARBA00011881"/>
    </source>
</evidence>
<dbReference type="NCBIfam" id="TIGR00032">
    <property type="entry name" value="argG"/>
    <property type="match status" value="1"/>
</dbReference>
<dbReference type="GO" id="GO:0004055">
    <property type="term" value="F:argininosuccinate synthase activity"/>
    <property type="evidence" value="ECO:0007669"/>
    <property type="project" value="UniProtKB-UniRule"/>
</dbReference>
<evidence type="ECO:0000256" key="6">
    <source>
        <dbReference type="ARBA" id="ARBA00022598"/>
    </source>
</evidence>
<comment type="caution">
    <text evidence="13">The sequence shown here is derived from an EMBL/GenBank/DDBJ whole genome shotgun (WGS) entry which is preliminary data.</text>
</comment>
<dbReference type="InterPro" id="IPR014729">
    <property type="entry name" value="Rossmann-like_a/b/a_fold"/>
</dbReference>
<keyword evidence="9 10" id="KW-0067">ATP-binding</keyword>
<dbReference type="InterPro" id="IPR023434">
    <property type="entry name" value="Arginosuc_synth_type_1_subfam"/>
</dbReference>
<proteinExistence type="inferred from homology"/>
<keyword evidence="4 10" id="KW-0963">Cytoplasm</keyword>
<evidence type="ECO:0000313" key="13">
    <source>
        <dbReference type="EMBL" id="TDG68121.1"/>
    </source>
</evidence>
<dbReference type="UniPathway" id="UPA00068">
    <property type="reaction ID" value="UER00113"/>
</dbReference>
<keyword evidence="8 10" id="KW-0547">Nucleotide-binding</keyword>
<comment type="subcellular location">
    <subcellularLocation>
        <location evidence="10">Cytoplasm</location>
    </subcellularLocation>
</comment>
<accession>A0A4R5N8J1</accession>
<evidence type="ECO:0000256" key="3">
    <source>
        <dbReference type="ARBA" id="ARBA00012286"/>
    </source>
</evidence>
<dbReference type="Gene3D" id="3.90.1260.10">
    <property type="entry name" value="Argininosuccinate synthetase, chain A, domain 2"/>
    <property type="match status" value="1"/>
</dbReference>
<dbReference type="InterPro" id="IPR001518">
    <property type="entry name" value="Arginosuc_synth"/>
</dbReference>
<evidence type="ECO:0000256" key="10">
    <source>
        <dbReference type="HAMAP-Rule" id="MF_00005"/>
    </source>
</evidence>
<feature type="binding site" evidence="10">
    <location>
        <position position="276"/>
    </location>
    <ligand>
        <name>L-citrulline</name>
        <dbReference type="ChEBI" id="CHEBI:57743"/>
    </ligand>
</feature>
<dbReference type="SUPFAM" id="SSF69864">
    <property type="entry name" value="Argininosuccinate synthetase, C-terminal domain"/>
    <property type="match status" value="1"/>
</dbReference>
<dbReference type="STRING" id="907931.GCA_000165675_00908"/>
<keyword evidence="14" id="KW-1185">Reference proteome</keyword>
<dbReference type="EMBL" id="PUFI01000014">
    <property type="protein sequence ID" value="TDG68121.1"/>
    <property type="molecule type" value="Genomic_DNA"/>
</dbReference>
<dbReference type="AlphaFoldDB" id="A0A4R5N8J1"/>
<keyword evidence="7 10" id="KW-0028">Amino-acid biosynthesis</keyword>
<dbReference type="EC" id="6.3.4.5" evidence="3 10"/>
<reference evidence="13 14" key="1">
    <citation type="journal article" date="2019" name="Appl. Microbiol. Biotechnol.">
        <title>Uncovering carbohydrate metabolism through a genotype-phenotype association study of 56 lactic acid bacteria genomes.</title>
        <authorList>
            <person name="Buron-Moles G."/>
            <person name="Chailyan A."/>
            <person name="Dolejs I."/>
            <person name="Forster J."/>
            <person name="Miks M.H."/>
        </authorList>
    </citation>
    <scope>NUCLEOTIDE SEQUENCE [LARGE SCALE GENOMIC DNA]</scope>
    <source>
        <strain evidence="13 14">ATCC 700006</strain>
    </source>
</reference>
<dbReference type="Pfam" id="PF20979">
    <property type="entry name" value="Arginosuc_syn_C"/>
    <property type="match status" value="1"/>
</dbReference>
<dbReference type="GO" id="GO:0005737">
    <property type="term" value="C:cytoplasm"/>
    <property type="evidence" value="ECO:0007669"/>
    <property type="project" value="UniProtKB-SubCell"/>
</dbReference>
<name>A0A4R5N8J1_9LACO</name>
<feature type="binding site" evidence="10">
    <location>
        <position position="91"/>
    </location>
    <ligand>
        <name>L-citrulline</name>
        <dbReference type="ChEBI" id="CHEBI:57743"/>
    </ligand>
</feature>
<feature type="binding site" evidence="10">
    <location>
        <position position="179"/>
    </location>
    <ligand>
        <name>L-citrulline</name>
        <dbReference type="ChEBI" id="CHEBI:57743"/>
    </ligand>
</feature>
<dbReference type="GO" id="GO:0000050">
    <property type="term" value="P:urea cycle"/>
    <property type="evidence" value="ECO:0007669"/>
    <property type="project" value="TreeGrafter"/>
</dbReference>
<dbReference type="PANTHER" id="PTHR11587:SF2">
    <property type="entry name" value="ARGININOSUCCINATE SYNTHASE"/>
    <property type="match status" value="1"/>
</dbReference>
<dbReference type="InterPro" id="IPR048268">
    <property type="entry name" value="Arginosuc_syn_C"/>
</dbReference>
<organism evidence="13 14">
    <name type="scientific">Leuconostoc fallax</name>
    <dbReference type="NCBI Taxonomy" id="1251"/>
    <lineage>
        <taxon>Bacteria</taxon>
        <taxon>Bacillati</taxon>
        <taxon>Bacillota</taxon>
        <taxon>Bacilli</taxon>
        <taxon>Lactobacillales</taxon>
        <taxon>Lactobacillaceae</taxon>
        <taxon>Leuconostoc</taxon>
    </lineage>
</organism>
<evidence type="ECO:0000256" key="1">
    <source>
        <dbReference type="ARBA" id="ARBA00004967"/>
    </source>
</evidence>
<feature type="binding site" evidence="10">
    <location>
        <begin position="13"/>
        <end position="21"/>
    </location>
    <ligand>
        <name>ATP</name>
        <dbReference type="ChEBI" id="CHEBI:30616"/>
    </ligand>
</feature>
<dbReference type="SUPFAM" id="SSF52402">
    <property type="entry name" value="Adenine nucleotide alpha hydrolases-like"/>
    <property type="match status" value="1"/>
</dbReference>
<dbReference type="InterPro" id="IPR048267">
    <property type="entry name" value="Arginosuc_syn_N"/>
</dbReference>
<comment type="catalytic activity">
    <reaction evidence="10">
        <text>L-citrulline + L-aspartate + ATP = 2-(N(omega)-L-arginino)succinate + AMP + diphosphate + H(+)</text>
        <dbReference type="Rhea" id="RHEA:10932"/>
        <dbReference type="ChEBI" id="CHEBI:15378"/>
        <dbReference type="ChEBI" id="CHEBI:29991"/>
        <dbReference type="ChEBI" id="CHEBI:30616"/>
        <dbReference type="ChEBI" id="CHEBI:33019"/>
        <dbReference type="ChEBI" id="CHEBI:57472"/>
        <dbReference type="ChEBI" id="CHEBI:57743"/>
        <dbReference type="ChEBI" id="CHEBI:456215"/>
        <dbReference type="EC" id="6.3.4.5"/>
    </reaction>
</comment>
<evidence type="ECO:0000256" key="4">
    <source>
        <dbReference type="ARBA" id="ARBA00022490"/>
    </source>
</evidence>
<evidence type="ECO:0000313" key="14">
    <source>
        <dbReference type="Proteomes" id="UP000295681"/>
    </source>
</evidence>
<sequence length="414" mass="45796">MRLNIMTEKLVLAYSGGLDTSVAIPWLKEKGYDVIAVVLDVGQHGKDMQMIQEKALTVGAIQSIVIDAKLEFADQYVAPVIKANMLYEGEYPMVSALSRPLIIKKLVDIAHENEATTIAHGSTGHGNDQVRFEAAIHALDPDMKIEAPIRDFQWSREEEIEYAHAHDVPVPIDLDSPYSIDENLWGRANEAGILENPWHQAPEDAYALTKAIEHTPNEAEFIDITFAKGIPVALDGVEMPLSDLIIKVNEIAGEHGIGRIDHIENRLVGIKSREIYEAPAAAVLMTAHKDLEDLTLESDVAHFKPIVEQQLANLTYEAKWVSPLFDSLMAFIDATQSTVNGIVKMKLFKGNAIAVARQSATNSLYDEDLATYTSSSSFDQAAAVGFIKLWTLGNTVYEQVNHVHSQKKKMKAEI</sequence>
<dbReference type="InterPro" id="IPR024074">
    <property type="entry name" value="AS_cat/multimer_dom_body"/>
</dbReference>
<evidence type="ECO:0000256" key="9">
    <source>
        <dbReference type="ARBA" id="ARBA00022840"/>
    </source>
</evidence>
<comment type="caution">
    <text evidence="10">Lacks conserved residue(s) required for the propagation of feature annotation.</text>
</comment>
<keyword evidence="5 10" id="KW-0055">Arginine biosynthesis</keyword>
<comment type="pathway">
    <text evidence="1 10">Amino-acid biosynthesis; L-arginine biosynthesis; L-arginine from L-ornithine and carbamoyl phosphate: step 2/3.</text>
</comment>
<dbReference type="HAMAP" id="MF_00005">
    <property type="entry name" value="Arg_succ_synth_type1"/>
    <property type="match status" value="1"/>
</dbReference>
<dbReference type="Gene3D" id="1.20.5.470">
    <property type="entry name" value="Single helix bin"/>
    <property type="match status" value="1"/>
</dbReference>
<dbReference type="GO" id="GO:0005524">
    <property type="term" value="F:ATP binding"/>
    <property type="evidence" value="ECO:0007669"/>
    <property type="project" value="UniProtKB-UniRule"/>
</dbReference>
<dbReference type="FunFam" id="3.90.1260.10:FF:000007">
    <property type="entry name" value="Argininosuccinate synthase"/>
    <property type="match status" value="1"/>
</dbReference>